<dbReference type="Proteomes" id="UP000683360">
    <property type="component" value="Unassembled WGS sequence"/>
</dbReference>
<feature type="domain" description="C-type lectin" evidence="2">
    <location>
        <begin position="89"/>
        <end position="148"/>
    </location>
</feature>
<dbReference type="InterPro" id="IPR016186">
    <property type="entry name" value="C-type_lectin-like/link_sf"/>
</dbReference>
<feature type="signal peptide" evidence="1">
    <location>
        <begin position="1"/>
        <end position="19"/>
    </location>
</feature>
<evidence type="ECO:0000259" key="2">
    <source>
        <dbReference type="Pfam" id="PF00059"/>
    </source>
</evidence>
<evidence type="ECO:0000313" key="3">
    <source>
        <dbReference type="EMBL" id="CAG2197975.1"/>
    </source>
</evidence>
<feature type="chain" id="PRO_5035852679" description="C-type lectin domain-containing protein" evidence="1">
    <location>
        <begin position="20"/>
        <end position="166"/>
    </location>
</feature>
<accession>A0A8S3QTQ6</accession>
<sequence length="166" mass="18431">MLYCIGVLYYSVLSGICLASNGTCGKKGVPCKETFGSEWTYTGKCCNERPCCKSFKSPCVPETNCPRDFGLLPDQTSSVNCYSYNGNGKPWEEAQSICASTPGAYLWRPNTLQEATAIYHEFLKHYTGVWTGANDRDKDGKFTFITDNSPFLLNSIPFGYGKIDLF</sequence>
<gene>
    <name evidence="3" type="ORF">MEDL_12766</name>
</gene>
<reference evidence="3" key="1">
    <citation type="submission" date="2021-03" db="EMBL/GenBank/DDBJ databases">
        <authorList>
            <person name="Bekaert M."/>
        </authorList>
    </citation>
    <scope>NUCLEOTIDE SEQUENCE</scope>
</reference>
<evidence type="ECO:0000256" key="1">
    <source>
        <dbReference type="SAM" id="SignalP"/>
    </source>
</evidence>
<evidence type="ECO:0000313" key="4">
    <source>
        <dbReference type="Proteomes" id="UP000683360"/>
    </source>
</evidence>
<proteinExistence type="predicted"/>
<dbReference type="Gene3D" id="3.10.100.10">
    <property type="entry name" value="Mannose-Binding Protein A, subunit A"/>
    <property type="match status" value="1"/>
</dbReference>
<dbReference type="Pfam" id="PF00059">
    <property type="entry name" value="Lectin_C"/>
    <property type="match status" value="1"/>
</dbReference>
<protein>
    <recommendedName>
        <fullName evidence="2">C-type lectin domain-containing protein</fullName>
    </recommendedName>
</protein>
<dbReference type="InterPro" id="IPR016187">
    <property type="entry name" value="CTDL_fold"/>
</dbReference>
<dbReference type="CDD" id="cd00037">
    <property type="entry name" value="CLECT"/>
    <property type="match status" value="1"/>
</dbReference>
<dbReference type="OrthoDB" id="6183584at2759"/>
<dbReference type="SUPFAM" id="SSF56436">
    <property type="entry name" value="C-type lectin-like"/>
    <property type="match status" value="1"/>
</dbReference>
<dbReference type="InterPro" id="IPR001304">
    <property type="entry name" value="C-type_lectin-like"/>
</dbReference>
<keyword evidence="4" id="KW-1185">Reference proteome</keyword>
<organism evidence="3 4">
    <name type="scientific">Mytilus edulis</name>
    <name type="common">Blue mussel</name>
    <dbReference type="NCBI Taxonomy" id="6550"/>
    <lineage>
        <taxon>Eukaryota</taxon>
        <taxon>Metazoa</taxon>
        <taxon>Spiralia</taxon>
        <taxon>Lophotrochozoa</taxon>
        <taxon>Mollusca</taxon>
        <taxon>Bivalvia</taxon>
        <taxon>Autobranchia</taxon>
        <taxon>Pteriomorphia</taxon>
        <taxon>Mytilida</taxon>
        <taxon>Mytiloidea</taxon>
        <taxon>Mytilidae</taxon>
        <taxon>Mytilinae</taxon>
        <taxon>Mytilus</taxon>
    </lineage>
</organism>
<name>A0A8S3QTQ6_MYTED</name>
<dbReference type="AlphaFoldDB" id="A0A8S3QTQ6"/>
<keyword evidence="1" id="KW-0732">Signal</keyword>
<dbReference type="EMBL" id="CAJPWZ010000659">
    <property type="protein sequence ID" value="CAG2197975.1"/>
    <property type="molecule type" value="Genomic_DNA"/>
</dbReference>
<comment type="caution">
    <text evidence="3">The sequence shown here is derived from an EMBL/GenBank/DDBJ whole genome shotgun (WGS) entry which is preliminary data.</text>
</comment>